<dbReference type="RefSeq" id="WP_119086482.1">
    <property type="nucleotide sequence ID" value="NZ_QXIY01000043.1"/>
</dbReference>
<accession>A0A398DPG2</accession>
<dbReference type="Pfam" id="PF07905">
    <property type="entry name" value="PucR"/>
    <property type="match status" value="1"/>
</dbReference>
<name>A0A398DPG2_9BACT</name>
<dbReference type="OrthoDB" id="2973014at2"/>
<gene>
    <name evidence="5" type="ORF">SMC1_09230</name>
</gene>
<evidence type="ECO:0000259" key="3">
    <source>
        <dbReference type="Pfam" id="PF13556"/>
    </source>
</evidence>
<dbReference type="PANTHER" id="PTHR33744:SF1">
    <property type="entry name" value="DNA-BINDING TRANSCRIPTIONAL ACTIVATOR ADER"/>
    <property type="match status" value="1"/>
</dbReference>
<protein>
    <recommendedName>
        <fullName evidence="7">PucR family transcriptional regulator</fullName>
    </recommendedName>
</protein>
<dbReference type="InterPro" id="IPR041522">
    <property type="entry name" value="CdaR_GGDEF"/>
</dbReference>
<reference evidence="5 6" key="1">
    <citation type="submission" date="2018-09" db="EMBL/GenBank/DDBJ databases">
        <title>Discovery and Ecogenomic Context for Candidatus Cryosericales, a Global Caldiserica Order Active in Thawing Permafrost.</title>
        <authorList>
            <person name="Martinez M.A."/>
            <person name="Woodcroft B.J."/>
            <person name="Ignacio Espinoza J.C."/>
            <person name="Zayed A."/>
            <person name="Singleton C.M."/>
            <person name="Boyd J."/>
            <person name="Li Y.-F."/>
            <person name="Purvine S."/>
            <person name="Maughan H."/>
            <person name="Hodgkins S.B."/>
            <person name="Anderson D."/>
            <person name="Sederholm M."/>
            <person name="Temperton B."/>
            <person name="Saleska S.R."/>
            <person name="Tyson G.W."/>
            <person name="Rich V.I."/>
        </authorList>
    </citation>
    <scope>NUCLEOTIDE SEQUENCE [LARGE SCALE GENOMIC DNA]</scope>
    <source>
        <strain evidence="5 6">SMC1</strain>
    </source>
</reference>
<dbReference type="Proteomes" id="UP000266113">
    <property type="component" value="Unassembled WGS sequence"/>
</dbReference>
<dbReference type="Pfam" id="PF17853">
    <property type="entry name" value="GGDEF_2"/>
    <property type="match status" value="1"/>
</dbReference>
<evidence type="ECO:0000313" key="6">
    <source>
        <dbReference type="Proteomes" id="UP000266113"/>
    </source>
</evidence>
<evidence type="ECO:0000313" key="5">
    <source>
        <dbReference type="EMBL" id="RIE15869.1"/>
    </source>
</evidence>
<feature type="domain" description="PucR C-terminal helix-turn-helix" evidence="3">
    <location>
        <begin position="480"/>
        <end position="537"/>
    </location>
</feature>
<keyword evidence="6" id="KW-1185">Reference proteome</keyword>
<dbReference type="PANTHER" id="PTHR33744">
    <property type="entry name" value="CARBOHYDRATE DIACID REGULATOR"/>
    <property type="match status" value="1"/>
</dbReference>
<dbReference type="InterPro" id="IPR042070">
    <property type="entry name" value="PucR_C-HTH_sf"/>
</dbReference>
<dbReference type="InterPro" id="IPR025736">
    <property type="entry name" value="PucR_C-HTH_dom"/>
</dbReference>
<dbReference type="EMBL" id="QXIY01000043">
    <property type="protein sequence ID" value="RIE15869.1"/>
    <property type="molecule type" value="Genomic_DNA"/>
</dbReference>
<comment type="similarity">
    <text evidence="1">Belongs to the CdaR family.</text>
</comment>
<dbReference type="InterPro" id="IPR051448">
    <property type="entry name" value="CdaR-like_regulators"/>
</dbReference>
<feature type="domain" description="Purine catabolism PurC-like" evidence="2">
    <location>
        <begin position="17"/>
        <end position="128"/>
    </location>
</feature>
<evidence type="ECO:0000259" key="4">
    <source>
        <dbReference type="Pfam" id="PF17853"/>
    </source>
</evidence>
<proteinExistence type="inferred from homology"/>
<comment type="caution">
    <text evidence="5">The sequence shown here is derived from an EMBL/GenBank/DDBJ whole genome shotgun (WGS) entry which is preliminary data.</text>
</comment>
<evidence type="ECO:0008006" key="7">
    <source>
        <dbReference type="Google" id="ProtNLM"/>
    </source>
</evidence>
<dbReference type="AlphaFoldDB" id="A0A398DPG2"/>
<evidence type="ECO:0000259" key="2">
    <source>
        <dbReference type="Pfam" id="PF07905"/>
    </source>
</evidence>
<organism evidence="5 6">
    <name type="scientific">Candidatus Cryosericum septentrionale</name>
    <dbReference type="NCBI Taxonomy" id="2290913"/>
    <lineage>
        <taxon>Bacteria</taxon>
        <taxon>Pseudomonadati</taxon>
        <taxon>Caldisericota/Cryosericota group</taxon>
        <taxon>Candidatus Cryosericota</taxon>
        <taxon>Candidatus Cryosericia</taxon>
        <taxon>Candidatus Cryosericales</taxon>
        <taxon>Candidatus Cryosericaceae</taxon>
        <taxon>Candidatus Cryosericum</taxon>
    </lineage>
</organism>
<dbReference type="Pfam" id="PF13556">
    <property type="entry name" value="HTH_30"/>
    <property type="match status" value="1"/>
</dbReference>
<dbReference type="InterPro" id="IPR012914">
    <property type="entry name" value="PucR_dom"/>
</dbReference>
<dbReference type="Gene3D" id="1.10.10.2840">
    <property type="entry name" value="PucR C-terminal helix-turn-helix domain"/>
    <property type="match status" value="1"/>
</dbReference>
<evidence type="ECO:0000256" key="1">
    <source>
        <dbReference type="ARBA" id="ARBA00006754"/>
    </source>
</evidence>
<sequence length="550" mass="60342">MLLTVREVVDYEVMRWAGARVATYAEGLDRAVRWAHNSEIPDIASFLKGGEILLTAGLGIGQTPDEQCRYVNALADASVSALILELGRAFKTLPDAMASEATRRHLLIVTLDREIRFMDVTERVQASIVSRQYEQLRRAERVGEQLNTLLLRGETLERILDRLAEAFGNPLVLEDPAHQIVAHARLSRDLSEVFGLAGWEKHSRSGHREGDRATANVTSEPGLPSCVWSPILLHGERVGRLHVLELNSRLGEIDYLSVDRAAAGIGIALLSGRHARHLTDEAHGALFADIFESRIVSTEEILARARALGADLTGGSLVVMVAEMATCSPSEEVPSRVSPRWLLEQLRRAASTMQCTCLATLQGQQVLAIVGLHSLERPVRTLIDEIGGHLISAVAQKAPSVRVLVGASEVSDVSINRALAQANEALGHRRLTRTEGVSHFQDIGYHHLLFSLRDGPELARYVESELGPLLQHDASTRSRLLPTLRAYLECGGSKSAASAKLYLQRRSLYDRLKRIESILGCDLDDVETRVRLHVALRSLAIVQGASAAQH</sequence>
<feature type="domain" description="CdaR GGDEF-like" evidence="4">
    <location>
        <begin position="297"/>
        <end position="426"/>
    </location>
</feature>